<reference evidence="12 13" key="1">
    <citation type="submission" date="2024-05" db="EMBL/GenBank/DDBJ databases">
        <title>Culex pipiens pipiens assembly and annotation.</title>
        <authorList>
            <person name="Alout H."/>
            <person name="Durand T."/>
        </authorList>
    </citation>
    <scope>NUCLEOTIDE SEQUENCE [LARGE SCALE GENOMIC DNA]</scope>
    <source>
        <strain evidence="12">HA-2024</strain>
        <tissue evidence="12">Whole body</tissue>
    </source>
</reference>
<dbReference type="EMBL" id="JBEHCU010013539">
    <property type="protein sequence ID" value="KAL1374225.1"/>
    <property type="molecule type" value="Genomic_DNA"/>
</dbReference>
<dbReference type="SUPFAM" id="SSF81321">
    <property type="entry name" value="Family A G protein-coupled receptor-like"/>
    <property type="match status" value="1"/>
</dbReference>
<comment type="caution">
    <text evidence="12">The sequence shown here is derived from an EMBL/GenBank/DDBJ whole genome shotgun (WGS) entry which is preliminary data.</text>
</comment>
<dbReference type="InterPro" id="IPR000276">
    <property type="entry name" value="GPCR_Rhodpsn"/>
</dbReference>
<dbReference type="Gene3D" id="1.20.1070.10">
    <property type="entry name" value="Rhodopsin 7-helix transmembrane proteins"/>
    <property type="match status" value="1"/>
</dbReference>
<keyword evidence="8 9" id="KW-0807">Transducer</keyword>
<evidence type="ECO:0000256" key="3">
    <source>
        <dbReference type="ARBA" id="ARBA00022692"/>
    </source>
</evidence>
<comment type="subcellular location">
    <subcellularLocation>
        <location evidence="1">Membrane</location>
        <topology evidence="1">Multi-pass membrane protein</topology>
    </subcellularLocation>
</comment>
<evidence type="ECO:0000256" key="9">
    <source>
        <dbReference type="RuleBase" id="RU000688"/>
    </source>
</evidence>
<dbReference type="PRINTS" id="PR00237">
    <property type="entry name" value="GPCRRHODOPSN"/>
</dbReference>
<evidence type="ECO:0000256" key="10">
    <source>
        <dbReference type="SAM" id="Phobius"/>
    </source>
</evidence>
<evidence type="ECO:0000256" key="1">
    <source>
        <dbReference type="ARBA" id="ARBA00004141"/>
    </source>
</evidence>
<keyword evidence="4 10" id="KW-1133">Transmembrane helix</keyword>
<evidence type="ECO:0000256" key="4">
    <source>
        <dbReference type="ARBA" id="ARBA00022989"/>
    </source>
</evidence>
<sequence>MLCLPYEISLYWHQYPYSLGLAFCKIRALISEASTYVSVLTIVAFSMERFLAICHPLHLYTMSGLQRPVRIIAGLWIVSLLSAVPFAVFTDIDYIEYPPTKQEIPDSAFCAMLQIPERIPLWELSTCLFFAVPMAVMVVLYGRMGMQIRSRTQRTLELGVRNGSVNGPSRVSQSRKAIIRML</sequence>
<keyword evidence="3 9" id="KW-0812">Transmembrane</keyword>
<evidence type="ECO:0000313" key="12">
    <source>
        <dbReference type="EMBL" id="KAL1374225.1"/>
    </source>
</evidence>
<feature type="transmembrane region" description="Helical" evidence="10">
    <location>
        <begin position="69"/>
        <end position="89"/>
    </location>
</feature>
<dbReference type="PANTHER" id="PTHR24243">
    <property type="entry name" value="G-PROTEIN COUPLED RECEPTOR"/>
    <property type="match status" value="1"/>
</dbReference>
<evidence type="ECO:0000256" key="8">
    <source>
        <dbReference type="ARBA" id="ARBA00023224"/>
    </source>
</evidence>
<keyword evidence="7 9" id="KW-0675">Receptor</keyword>
<dbReference type="AlphaFoldDB" id="A0ABD1CCW6"/>
<feature type="domain" description="G-protein coupled receptors family 1 profile" evidence="11">
    <location>
        <begin position="1"/>
        <end position="182"/>
    </location>
</feature>
<gene>
    <name evidence="12" type="ORF">pipiens_018214</name>
</gene>
<dbReference type="PANTHER" id="PTHR24243:SF107">
    <property type="entry name" value="NEUROPEPTIDES CAPA RECEPTOR"/>
    <property type="match status" value="1"/>
</dbReference>
<proteinExistence type="inferred from homology"/>
<evidence type="ECO:0000256" key="5">
    <source>
        <dbReference type="ARBA" id="ARBA00023040"/>
    </source>
</evidence>
<dbReference type="InterPro" id="IPR017452">
    <property type="entry name" value="GPCR_Rhodpsn_7TM"/>
</dbReference>
<evidence type="ECO:0000259" key="11">
    <source>
        <dbReference type="PROSITE" id="PS50262"/>
    </source>
</evidence>
<evidence type="ECO:0000256" key="7">
    <source>
        <dbReference type="ARBA" id="ARBA00023170"/>
    </source>
</evidence>
<evidence type="ECO:0000313" key="13">
    <source>
        <dbReference type="Proteomes" id="UP001562425"/>
    </source>
</evidence>
<organism evidence="12 13">
    <name type="scientific">Culex pipiens pipiens</name>
    <name type="common">Northern house mosquito</name>
    <dbReference type="NCBI Taxonomy" id="38569"/>
    <lineage>
        <taxon>Eukaryota</taxon>
        <taxon>Metazoa</taxon>
        <taxon>Ecdysozoa</taxon>
        <taxon>Arthropoda</taxon>
        <taxon>Hexapoda</taxon>
        <taxon>Insecta</taxon>
        <taxon>Pterygota</taxon>
        <taxon>Neoptera</taxon>
        <taxon>Endopterygota</taxon>
        <taxon>Diptera</taxon>
        <taxon>Nematocera</taxon>
        <taxon>Culicoidea</taxon>
        <taxon>Culicidae</taxon>
        <taxon>Culicinae</taxon>
        <taxon>Culicini</taxon>
        <taxon>Culex</taxon>
        <taxon>Culex</taxon>
    </lineage>
</organism>
<keyword evidence="6 10" id="KW-0472">Membrane</keyword>
<dbReference type="Proteomes" id="UP001562425">
    <property type="component" value="Unassembled WGS sequence"/>
</dbReference>
<comment type="similarity">
    <text evidence="2 9">Belongs to the G-protein coupled receptor 1 family.</text>
</comment>
<feature type="non-terminal residue" evidence="12">
    <location>
        <position position="182"/>
    </location>
</feature>
<dbReference type="Pfam" id="PF00001">
    <property type="entry name" value="7tm_1"/>
    <property type="match status" value="1"/>
</dbReference>
<name>A0ABD1CCW6_CULPP</name>
<protein>
    <recommendedName>
        <fullName evidence="11">G-protein coupled receptors family 1 profile domain-containing protein</fullName>
    </recommendedName>
</protein>
<dbReference type="PROSITE" id="PS50262">
    <property type="entry name" value="G_PROTEIN_RECEP_F1_2"/>
    <property type="match status" value="1"/>
</dbReference>
<evidence type="ECO:0000256" key="2">
    <source>
        <dbReference type="ARBA" id="ARBA00010663"/>
    </source>
</evidence>
<dbReference type="GO" id="GO:0004930">
    <property type="term" value="F:G protein-coupled receptor activity"/>
    <property type="evidence" value="ECO:0007669"/>
    <property type="project" value="UniProtKB-KW"/>
</dbReference>
<feature type="transmembrane region" description="Helical" evidence="10">
    <location>
        <begin position="121"/>
        <end position="141"/>
    </location>
</feature>
<accession>A0ABD1CCW6</accession>
<evidence type="ECO:0000256" key="6">
    <source>
        <dbReference type="ARBA" id="ARBA00023136"/>
    </source>
</evidence>
<dbReference type="GO" id="GO:0016020">
    <property type="term" value="C:membrane"/>
    <property type="evidence" value="ECO:0007669"/>
    <property type="project" value="UniProtKB-SubCell"/>
</dbReference>
<keyword evidence="13" id="KW-1185">Reference proteome</keyword>
<dbReference type="PROSITE" id="PS00237">
    <property type="entry name" value="G_PROTEIN_RECEP_F1_1"/>
    <property type="match status" value="1"/>
</dbReference>
<keyword evidence="5 9" id="KW-0297">G-protein coupled receptor</keyword>